<proteinExistence type="predicted"/>
<evidence type="ECO:0000313" key="2">
    <source>
        <dbReference type="Proteomes" id="UP000000467"/>
    </source>
</evidence>
<dbReference type="EMBL" id="CP003732">
    <property type="protein sequence ID" value="AFV10685.1"/>
    <property type="molecule type" value="Genomic_DNA"/>
</dbReference>
<dbReference type="KEGG" id="tpz:Tph_c04420"/>
<accession>K4LFB5</accession>
<dbReference type="Proteomes" id="UP000000467">
    <property type="component" value="Chromosome"/>
</dbReference>
<gene>
    <name evidence="1" type="ordered locus">Tph_c04420</name>
</gene>
<dbReference type="HOGENOM" id="CLU_045653_1_0_9"/>
<name>K4LFB5_THEPS</name>
<dbReference type="eggNOG" id="ENOG502Z9CE">
    <property type="taxonomic scope" value="Bacteria"/>
</dbReference>
<dbReference type="RefSeq" id="WP_015049603.1">
    <property type="nucleotide sequence ID" value="NC_018870.1"/>
</dbReference>
<keyword evidence="2" id="KW-1185">Reference proteome</keyword>
<reference evidence="1 2" key="1">
    <citation type="journal article" date="2012" name="BMC Genomics">
        <title>Genome-guided analysis of physiological and morphological traits of the fermentative acetate oxidizer Thermacetogenium phaeum.</title>
        <authorList>
            <person name="Oehler D."/>
            <person name="Poehlein A."/>
            <person name="Leimbach A."/>
            <person name="Muller N."/>
            <person name="Daniel R."/>
            <person name="Gottschalk G."/>
            <person name="Schink B."/>
        </authorList>
    </citation>
    <scope>NUCLEOTIDE SEQUENCE [LARGE SCALE GENOMIC DNA]</scope>
    <source>
        <strain evidence="2">ATCC BAA-254 / DSM 26808 / PB</strain>
    </source>
</reference>
<dbReference type="STRING" id="1089553.Tph_c04420"/>
<dbReference type="InterPro" id="IPR043773">
    <property type="entry name" value="JetA"/>
</dbReference>
<dbReference type="Pfam" id="PF18982">
    <property type="entry name" value="JetA"/>
    <property type="match status" value="1"/>
</dbReference>
<protein>
    <submittedName>
        <fullName evidence="1">Uncharacterized protein</fullName>
    </submittedName>
</protein>
<evidence type="ECO:0000313" key="1">
    <source>
        <dbReference type="EMBL" id="AFV10685.1"/>
    </source>
</evidence>
<sequence>MGLFQVIPENLFSLLSSKNKETYLDGLFVLHRAYKQEMILTKDQVVSMLISELEDKIMEMDLEGEEMVPERNLSALAHFLIRKFHQTGWIALEYATDSFEEQITLYDYSIKILNTLHDLLDTTPREYNSLVYSTYSLLKTANEERDMYTYNALIQAYKNTNSLVDELKSLLNNIRRYHQALLDQTEVKGILKEHFDSFKEMIEDKIYHPLKTFDSVPRFKAPIINILKGWLADPAILDLLVTSARRRRQDKDEDALLEETIVMIEEIIGVYEGIDILLKEIDRKKAAYTRASVEKMEYLLNTDRSIKGKLVEILKAAGEKGEESRLQQMMQESLNLFPQRFLDEASLYSRQKPRAREPGQPLKMSQAVDDTLLEKELDDLLNRAKNSYSTRRIMNFMERQFAGRQVIETGDLIIRGDEDFIMVILGILKHDEAAAFYRIEFLPGYLLVNGYRLPMMRLSRKDAAPCGLMNTSS</sequence>
<dbReference type="AlphaFoldDB" id="K4LFB5"/>
<organism evidence="1 2">
    <name type="scientific">Thermacetogenium phaeum (strain ATCC BAA-254 / DSM 26808 / PB)</name>
    <dbReference type="NCBI Taxonomy" id="1089553"/>
    <lineage>
        <taxon>Bacteria</taxon>
        <taxon>Bacillati</taxon>
        <taxon>Bacillota</taxon>
        <taxon>Clostridia</taxon>
        <taxon>Thermoanaerobacterales</taxon>
        <taxon>Thermoanaerobacteraceae</taxon>
        <taxon>Thermacetogenium</taxon>
    </lineage>
</organism>
<dbReference type="OrthoDB" id="9807828at2"/>